<dbReference type="EMBL" id="KZ679259">
    <property type="protein sequence ID" value="PTB43220.1"/>
    <property type="molecule type" value="Genomic_DNA"/>
</dbReference>
<accession>A0A2T3ZEK7</accession>
<name>A0A2T3ZEK7_TRIA4</name>
<evidence type="ECO:0000313" key="2">
    <source>
        <dbReference type="Proteomes" id="UP000240493"/>
    </source>
</evidence>
<gene>
    <name evidence="1" type="ORF">M441DRAFT_367954</name>
</gene>
<organism evidence="1 2">
    <name type="scientific">Trichoderma asperellum (strain ATCC 204424 / CBS 433.97 / NBRC 101777)</name>
    <dbReference type="NCBI Taxonomy" id="1042311"/>
    <lineage>
        <taxon>Eukaryota</taxon>
        <taxon>Fungi</taxon>
        <taxon>Dikarya</taxon>
        <taxon>Ascomycota</taxon>
        <taxon>Pezizomycotina</taxon>
        <taxon>Sordariomycetes</taxon>
        <taxon>Hypocreomycetidae</taxon>
        <taxon>Hypocreales</taxon>
        <taxon>Hypocreaceae</taxon>
        <taxon>Trichoderma</taxon>
    </lineage>
</organism>
<protein>
    <submittedName>
        <fullName evidence="1">Uncharacterized protein</fullName>
    </submittedName>
</protein>
<keyword evidence="2" id="KW-1185">Reference proteome</keyword>
<sequence length="263" mass="29638">MLVFDRFDKEDRLALCMRSVNYRTSTHTRHFIPPPTLSHLLRNNIPACYNRFHLQIATSDNGPSCLKFTQTRPCNNGPNCPRLPSPHVAIFCRLSLSISPSQTFRQHNAHIHTPSWHCLLYMYICYIRMNACAYVCMYVLGDAFLPPPSSLDTSTWPASPLSLPSPQELGSLRVGNAGARASLWPSFAVDNNKQASAFLSGHAISPLSWPLPPGRSLDYSKQTLRCPALYACLHSYCLVLLGVADREWERDRNWRGIVTCSLF</sequence>
<dbReference type="Proteomes" id="UP000240493">
    <property type="component" value="Unassembled WGS sequence"/>
</dbReference>
<evidence type="ECO:0000313" key="1">
    <source>
        <dbReference type="EMBL" id="PTB43220.1"/>
    </source>
</evidence>
<dbReference type="AlphaFoldDB" id="A0A2T3ZEK7"/>
<proteinExistence type="predicted"/>
<reference evidence="1 2" key="1">
    <citation type="submission" date="2016-07" db="EMBL/GenBank/DDBJ databases">
        <title>Multiple horizontal gene transfer events from other fungi enriched the ability of initially mycotrophic Trichoderma (Ascomycota) to feed on dead plant biomass.</title>
        <authorList>
            <consortium name="DOE Joint Genome Institute"/>
            <person name="Aerts A."/>
            <person name="Atanasova L."/>
            <person name="Chenthamara K."/>
            <person name="Zhang J."/>
            <person name="Grujic M."/>
            <person name="Henrissat B."/>
            <person name="Kuo A."/>
            <person name="Salamov A."/>
            <person name="Lipzen A."/>
            <person name="Labutti K."/>
            <person name="Barry K."/>
            <person name="Miao Y."/>
            <person name="Rahimi M.J."/>
            <person name="Shen Q."/>
            <person name="Grigoriev I.V."/>
            <person name="Kubicek C.P."/>
            <person name="Druzhinina I.S."/>
        </authorList>
    </citation>
    <scope>NUCLEOTIDE SEQUENCE [LARGE SCALE GENOMIC DNA]</scope>
    <source>
        <strain evidence="1 2">CBS 433.97</strain>
    </source>
</reference>